<dbReference type="InterPro" id="IPR053144">
    <property type="entry name" value="Acetyltransferase_Butenolide"/>
</dbReference>
<dbReference type="PANTHER" id="PTHR43233:SF1">
    <property type="entry name" value="FAMILY N-ACETYLTRANSFERASE, PUTATIVE (AFU_ORTHOLOGUE AFUA_6G03350)-RELATED"/>
    <property type="match status" value="1"/>
</dbReference>
<dbReference type="PROSITE" id="PS51186">
    <property type="entry name" value="GNAT"/>
    <property type="match status" value="1"/>
</dbReference>
<dbReference type="Pfam" id="PF13508">
    <property type="entry name" value="Acetyltransf_7"/>
    <property type="match status" value="1"/>
</dbReference>
<proteinExistence type="predicted"/>
<dbReference type="PANTHER" id="PTHR43233">
    <property type="entry name" value="FAMILY N-ACETYLTRANSFERASE, PUTATIVE (AFU_ORTHOLOGUE AFUA_6G03350)-RELATED"/>
    <property type="match status" value="1"/>
</dbReference>
<comment type="caution">
    <text evidence="2">The sequence shown here is derived from an EMBL/GenBank/DDBJ whole genome shotgun (WGS) entry which is preliminary data.</text>
</comment>
<feature type="domain" description="N-acetyltransferase" evidence="1">
    <location>
        <begin position="6"/>
        <end position="136"/>
    </location>
</feature>
<dbReference type="RefSeq" id="WP_082693756.1">
    <property type="nucleotide sequence ID" value="NZ_LNQU01000230.1"/>
</dbReference>
<dbReference type="EMBL" id="QJKC01000014">
    <property type="protein sequence ID" value="PXX43679.1"/>
    <property type="molecule type" value="Genomic_DNA"/>
</dbReference>
<evidence type="ECO:0000313" key="3">
    <source>
        <dbReference type="Proteomes" id="UP000248395"/>
    </source>
</evidence>
<keyword evidence="2" id="KW-0808">Transferase</keyword>
<dbReference type="Proteomes" id="UP000248395">
    <property type="component" value="Unassembled WGS sequence"/>
</dbReference>
<dbReference type="Gene3D" id="3.40.630.30">
    <property type="match status" value="1"/>
</dbReference>
<gene>
    <name evidence="2" type="ORF">DFR38_114118</name>
</gene>
<dbReference type="SUPFAM" id="SSF55729">
    <property type="entry name" value="Acyl-CoA N-acyltransferases (Nat)"/>
    <property type="match status" value="1"/>
</dbReference>
<sequence>MTDLDISFDPKRLDHAMILQFLQEQAHWAANMDGVRLERAIRHSLVIGAYHHGRQVGFARVITDYASFAYLSDVFVLPAQRGQGVGQAMIKAAIAHPDLQQLRRFLLVSRDARGFYRQLGFGPLQQGERYMELRQPATQATLLRWPFSLRRSQAERPRASA</sequence>
<protein>
    <submittedName>
        <fullName evidence="2">Acetyltransferase (GNAT) family protein</fullName>
    </submittedName>
</protein>
<dbReference type="GO" id="GO:0016747">
    <property type="term" value="F:acyltransferase activity, transferring groups other than amino-acyl groups"/>
    <property type="evidence" value="ECO:0007669"/>
    <property type="project" value="InterPro"/>
</dbReference>
<dbReference type="InterPro" id="IPR016181">
    <property type="entry name" value="Acyl_CoA_acyltransferase"/>
</dbReference>
<reference evidence="2 3" key="1">
    <citation type="submission" date="2018-05" db="EMBL/GenBank/DDBJ databases">
        <title>Genomic Encyclopedia of Type Strains, Phase IV (KMG-IV): sequencing the most valuable type-strain genomes for metagenomic binning, comparative biology and taxonomic classification.</title>
        <authorList>
            <person name="Goeker M."/>
        </authorList>
    </citation>
    <scope>NUCLEOTIDE SEQUENCE [LARGE SCALE GENOMIC DNA]</scope>
    <source>
        <strain evidence="2 3">DSM 25134</strain>
    </source>
</reference>
<organism evidence="2 3">
    <name type="scientific">Aquitalea magnusonii</name>
    <dbReference type="NCBI Taxonomy" id="332411"/>
    <lineage>
        <taxon>Bacteria</taxon>
        <taxon>Pseudomonadati</taxon>
        <taxon>Pseudomonadota</taxon>
        <taxon>Betaproteobacteria</taxon>
        <taxon>Neisseriales</taxon>
        <taxon>Chromobacteriaceae</taxon>
        <taxon>Aquitalea</taxon>
    </lineage>
</organism>
<dbReference type="CDD" id="cd04301">
    <property type="entry name" value="NAT_SF"/>
    <property type="match status" value="1"/>
</dbReference>
<accession>A0A318JTC3</accession>
<dbReference type="OrthoDB" id="3216107at2"/>
<dbReference type="AlphaFoldDB" id="A0A318JTC3"/>
<evidence type="ECO:0000313" key="2">
    <source>
        <dbReference type="EMBL" id="PXX43679.1"/>
    </source>
</evidence>
<dbReference type="InterPro" id="IPR000182">
    <property type="entry name" value="GNAT_dom"/>
</dbReference>
<evidence type="ECO:0000259" key="1">
    <source>
        <dbReference type="PROSITE" id="PS51186"/>
    </source>
</evidence>
<keyword evidence="3" id="KW-1185">Reference proteome</keyword>
<name>A0A318JTC3_9NEIS</name>